<comment type="caution">
    <text evidence="2">The sequence shown here is derived from an EMBL/GenBank/DDBJ whole genome shotgun (WGS) entry which is preliminary data.</text>
</comment>
<accession>A0ABQ8J6T2</accession>
<keyword evidence="1" id="KW-0472">Membrane</keyword>
<evidence type="ECO:0000313" key="2">
    <source>
        <dbReference type="EMBL" id="KAH9418294.1"/>
    </source>
</evidence>
<keyword evidence="1" id="KW-1133">Transmembrane helix</keyword>
<keyword evidence="3" id="KW-1185">Reference proteome</keyword>
<organism evidence="2 3">
    <name type="scientific">Dermatophagoides pteronyssinus</name>
    <name type="common">European house dust mite</name>
    <dbReference type="NCBI Taxonomy" id="6956"/>
    <lineage>
        <taxon>Eukaryota</taxon>
        <taxon>Metazoa</taxon>
        <taxon>Ecdysozoa</taxon>
        <taxon>Arthropoda</taxon>
        <taxon>Chelicerata</taxon>
        <taxon>Arachnida</taxon>
        <taxon>Acari</taxon>
        <taxon>Acariformes</taxon>
        <taxon>Sarcoptiformes</taxon>
        <taxon>Astigmata</taxon>
        <taxon>Psoroptidia</taxon>
        <taxon>Analgoidea</taxon>
        <taxon>Pyroglyphidae</taxon>
        <taxon>Dermatophagoidinae</taxon>
        <taxon>Dermatophagoides</taxon>
    </lineage>
</organism>
<sequence>MIIFCIDIQNIDIESIIFCNVCFGLSNNAFVICALLLVSNMVKFTAILIGFKRLNFGGFFQS</sequence>
<name>A0ABQ8J6T2_DERPT</name>
<reference evidence="2 3" key="2">
    <citation type="journal article" date="2022" name="Mol. Biol. Evol.">
        <title>Comparative Genomics Reveals Insights into the Divergent Evolution of Astigmatic Mites and Household Pest Adaptations.</title>
        <authorList>
            <person name="Xiong Q."/>
            <person name="Wan A.T."/>
            <person name="Liu X."/>
            <person name="Fung C.S."/>
            <person name="Xiao X."/>
            <person name="Malainual N."/>
            <person name="Hou J."/>
            <person name="Wang L."/>
            <person name="Wang M."/>
            <person name="Yang K.Y."/>
            <person name="Cui Y."/>
            <person name="Leung E.L."/>
            <person name="Nong W."/>
            <person name="Shin S.K."/>
            <person name="Au S.W."/>
            <person name="Jeong K.Y."/>
            <person name="Chew F.T."/>
            <person name="Hui J.H."/>
            <person name="Leung T.F."/>
            <person name="Tungtrongchitr A."/>
            <person name="Zhong N."/>
            <person name="Liu Z."/>
            <person name="Tsui S.K."/>
        </authorList>
    </citation>
    <scope>NUCLEOTIDE SEQUENCE [LARGE SCALE GENOMIC DNA]</scope>
    <source>
        <strain evidence="2">Derp</strain>
    </source>
</reference>
<reference evidence="2 3" key="1">
    <citation type="journal article" date="2018" name="J. Allergy Clin. Immunol.">
        <title>High-quality assembly of Dermatophagoides pteronyssinus genome and transcriptome reveals a wide range of novel allergens.</title>
        <authorList>
            <person name="Liu X.Y."/>
            <person name="Yang K.Y."/>
            <person name="Wang M.Q."/>
            <person name="Kwok J.S."/>
            <person name="Zeng X."/>
            <person name="Yang Z."/>
            <person name="Xiao X.J."/>
            <person name="Lau C.P."/>
            <person name="Li Y."/>
            <person name="Huang Z.M."/>
            <person name="Ba J.G."/>
            <person name="Yim A.K."/>
            <person name="Ouyang C.Y."/>
            <person name="Ngai S.M."/>
            <person name="Chan T.F."/>
            <person name="Leung E.L."/>
            <person name="Liu L."/>
            <person name="Liu Z.G."/>
            <person name="Tsui S.K."/>
        </authorList>
    </citation>
    <scope>NUCLEOTIDE SEQUENCE [LARGE SCALE GENOMIC DNA]</scope>
    <source>
        <strain evidence="2">Derp</strain>
    </source>
</reference>
<evidence type="ECO:0000256" key="1">
    <source>
        <dbReference type="SAM" id="Phobius"/>
    </source>
</evidence>
<proteinExistence type="predicted"/>
<gene>
    <name evidence="2" type="ORF">DERP_010160</name>
</gene>
<protein>
    <submittedName>
        <fullName evidence="2">Uncharacterized protein</fullName>
    </submittedName>
</protein>
<keyword evidence="1" id="KW-0812">Transmembrane</keyword>
<evidence type="ECO:0000313" key="3">
    <source>
        <dbReference type="Proteomes" id="UP000887458"/>
    </source>
</evidence>
<dbReference type="EMBL" id="NJHN03000064">
    <property type="protein sequence ID" value="KAH9418294.1"/>
    <property type="molecule type" value="Genomic_DNA"/>
</dbReference>
<feature type="transmembrane region" description="Helical" evidence="1">
    <location>
        <begin position="29"/>
        <end position="51"/>
    </location>
</feature>
<dbReference type="Proteomes" id="UP000887458">
    <property type="component" value="Unassembled WGS sequence"/>
</dbReference>